<organism evidence="2 3">
    <name type="scientific">Catenaria anguillulae PL171</name>
    <dbReference type="NCBI Taxonomy" id="765915"/>
    <lineage>
        <taxon>Eukaryota</taxon>
        <taxon>Fungi</taxon>
        <taxon>Fungi incertae sedis</taxon>
        <taxon>Blastocladiomycota</taxon>
        <taxon>Blastocladiomycetes</taxon>
        <taxon>Blastocladiales</taxon>
        <taxon>Catenariaceae</taxon>
        <taxon>Catenaria</taxon>
    </lineage>
</organism>
<dbReference type="Proteomes" id="UP000193411">
    <property type="component" value="Unassembled WGS sequence"/>
</dbReference>
<accession>A0A1Y2I6B2</accession>
<dbReference type="EMBL" id="MCFL01000001">
    <property type="protein sequence ID" value="ORZ41603.1"/>
    <property type="molecule type" value="Genomic_DNA"/>
</dbReference>
<evidence type="ECO:0000313" key="3">
    <source>
        <dbReference type="Proteomes" id="UP000193411"/>
    </source>
</evidence>
<feature type="region of interest" description="Disordered" evidence="1">
    <location>
        <begin position="24"/>
        <end position="45"/>
    </location>
</feature>
<keyword evidence="3" id="KW-1185">Reference proteome</keyword>
<evidence type="ECO:0000256" key="1">
    <source>
        <dbReference type="SAM" id="MobiDB-lite"/>
    </source>
</evidence>
<protein>
    <submittedName>
        <fullName evidence="2">Uncharacterized protein</fullName>
    </submittedName>
</protein>
<name>A0A1Y2I6B2_9FUNG</name>
<sequence>MANDPRCPSLPPASAKYQASNNCSLPDCSDDEDSSPTQNSATSVGEILGENRHAWSLFTKLRARRGPAWDALADLEARFADLKGLRRLFGEYVMTAIEQRPFGDFSARDVEETLRYRIHNIAPAEKLVIDRWSNVAQAVVEETIFGRVTTFHGHVRRDFAIIDNLNNTKSVFLPHLFLRFDYFPTIDAVHASRPVQYLVSFGRYFTRFTSGSGPPLQRYLLTEGTSGVPILSKDRLGVIGLDQFVAAAHLVPYFGSMAAEEGITRDNCVEKCNKWLLNVYVDKETVIRQREASFMYYLR</sequence>
<proteinExistence type="predicted"/>
<dbReference type="AlphaFoldDB" id="A0A1Y2I6B2"/>
<evidence type="ECO:0000313" key="2">
    <source>
        <dbReference type="EMBL" id="ORZ41603.1"/>
    </source>
</evidence>
<reference evidence="2 3" key="1">
    <citation type="submission" date="2016-07" db="EMBL/GenBank/DDBJ databases">
        <title>Pervasive Adenine N6-methylation of Active Genes in Fungi.</title>
        <authorList>
            <consortium name="DOE Joint Genome Institute"/>
            <person name="Mondo S.J."/>
            <person name="Dannebaum R.O."/>
            <person name="Kuo R.C."/>
            <person name="Labutti K."/>
            <person name="Haridas S."/>
            <person name="Kuo A."/>
            <person name="Salamov A."/>
            <person name="Ahrendt S.R."/>
            <person name="Lipzen A."/>
            <person name="Sullivan W."/>
            <person name="Andreopoulos W.B."/>
            <person name="Clum A."/>
            <person name="Lindquist E."/>
            <person name="Daum C."/>
            <person name="Ramamoorthy G.K."/>
            <person name="Gryganskyi A."/>
            <person name="Culley D."/>
            <person name="Magnuson J.K."/>
            <person name="James T.Y."/>
            <person name="O'Malley M.A."/>
            <person name="Stajich J.E."/>
            <person name="Spatafora J.W."/>
            <person name="Visel A."/>
            <person name="Grigoriev I.V."/>
        </authorList>
    </citation>
    <scope>NUCLEOTIDE SEQUENCE [LARGE SCALE GENOMIC DNA]</scope>
    <source>
        <strain evidence="2 3">PL171</strain>
    </source>
</reference>
<comment type="caution">
    <text evidence="2">The sequence shown here is derived from an EMBL/GenBank/DDBJ whole genome shotgun (WGS) entry which is preliminary data.</text>
</comment>
<gene>
    <name evidence="2" type="ORF">BCR44DRAFT_79884</name>
</gene>